<dbReference type="OrthoDB" id="27934at2759"/>
<dbReference type="Gene3D" id="1.25.40.10">
    <property type="entry name" value="Tetratricopeptide repeat domain"/>
    <property type="match status" value="2"/>
</dbReference>
<dbReference type="PANTHER" id="PTHR11102">
    <property type="entry name" value="SEL-1-LIKE PROTEIN"/>
    <property type="match status" value="1"/>
</dbReference>
<sequence length="807" mass="91895">MLQCCHWLLVMRPPLILAFAVYVASVVAAVGTPEKSTLENAYIHLEQLRNRHSPPVYTENNIYNGLKIPQYDEKLHDYQGTVYLGDNRDVFARYSSAMDILEAAADNGDITAMLTIADYNMFGYVTRPDYGKALSYYHKVVDSEPNGHSYFMLGLAYSTGLFGDIEKDPARALIYYQFAMENGSDKATMALAYKNLYGLGVPTNCELALHYYSRLAQLGREYIGEHYDDIKVSYNVKIPDFNGGLYGNKLSESSSSIFSRYHQVESYSFHENNLDYDFPSYADQYYEALALYEGDYFRPANHAKAFEVLSECMKMYRDIGGTFRSMPEMRFFHRCIALQGHMYLHGQGVEKNVTEAARILNQLRAVSPEATADLGYIVEKGLNGSEPNATKAMEIYAQAAKIKSHKGRTALARLLLQQGGFNPVSNPDLPQILKSFEDAAGMSNTEALYYVGELLRANVGAYMTPSAPYQCETTIIYYKVFTERLEPLFVPELEWAFRELCAGRYKNALLAYSIGAELGLVNSQVSAAYLLYQLQPLSAQFNFLPTVKVTHSDNRVKSAISYLEQASIQSNIDATILLGDIYFYGIEGTQLSPNYDMAYTFYHRAANQHSSHGCYSLAYMYEYGLGPINNTVDYFMAKRFYDLSLLYQGDDYVQIHASKNKVPINLALLRLRLKYMFSSHKNKDSSADENYGWFSAFRSISKKKESSPARFDQANERARAHHEGSNYDTEEDYDTGDYLVIAITLMFFSVFFIQSLMQMRRLRNPNNNNNQPNNRDDAENDEQPPNGWMGNQFNFRRGNFEFHFFAI</sequence>
<keyword evidence="4" id="KW-0732">Signal</keyword>
<feature type="compositionally biased region" description="Basic and acidic residues" evidence="2">
    <location>
        <begin position="705"/>
        <end position="725"/>
    </location>
</feature>
<dbReference type="Proteomes" id="UP000001997">
    <property type="component" value="Unassembled WGS sequence"/>
</dbReference>
<dbReference type="GeneID" id="5127373"/>
<evidence type="ECO:0000313" key="6">
    <source>
        <dbReference type="Proteomes" id="UP000001997"/>
    </source>
</evidence>
<evidence type="ECO:0000313" key="5">
    <source>
        <dbReference type="EMBL" id="EDK38765.2"/>
    </source>
</evidence>
<protein>
    <recommendedName>
        <fullName evidence="7">ERAD-associated E3 ubiquitin-protein ligase component HRD3</fullName>
    </recommendedName>
</protein>
<feature type="transmembrane region" description="Helical" evidence="3">
    <location>
        <begin position="738"/>
        <end position="757"/>
    </location>
</feature>
<name>A5DHW2_PICGU</name>
<feature type="compositionally biased region" description="Low complexity" evidence="2">
    <location>
        <begin position="763"/>
        <end position="773"/>
    </location>
</feature>
<dbReference type="KEGG" id="pgu:PGUG_02863"/>
<dbReference type="SUPFAM" id="SSF81901">
    <property type="entry name" value="HCP-like"/>
    <property type="match status" value="3"/>
</dbReference>
<dbReference type="InterPro" id="IPR006597">
    <property type="entry name" value="Sel1-like"/>
</dbReference>
<evidence type="ECO:0000256" key="2">
    <source>
        <dbReference type="SAM" id="MobiDB-lite"/>
    </source>
</evidence>
<feature type="region of interest" description="Disordered" evidence="2">
    <location>
        <begin position="763"/>
        <end position="790"/>
    </location>
</feature>
<evidence type="ECO:0000256" key="3">
    <source>
        <dbReference type="SAM" id="Phobius"/>
    </source>
</evidence>
<gene>
    <name evidence="5" type="ORF">PGUG_02863</name>
</gene>
<dbReference type="FunCoup" id="A5DHW2">
    <property type="interactions" value="308"/>
</dbReference>
<keyword evidence="3" id="KW-0812">Transmembrane</keyword>
<dbReference type="STRING" id="294746.A5DHW2"/>
<dbReference type="EMBL" id="CH408157">
    <property type="protein sequence ID" value="EDK38765.2"/>
    <property type="molecule type" value="Genomic_DNA"/>
</dbReference>
<evidence type="ECO:0000256" key="1">
    <source>
        <dbReference type="ARBA" id="ARBA00038101"/>
    </source>
</evidence>
<dbReference type="HOGENOM" id="CLU_349489_0_0_1"/>
<dbReference type="InterPro" id="IPR011990">
    <property type="entry name" value="TPR-like_helical_dom_sf"/>
</dbReference>
<feature type="chain" id="PRO_5002680981" description="ERAD-associated E3 ubiquitin-protein ligase component HRD3" evidence="4">
    <location>
        <begin position="19"/>
        <end position="807"/>
    </location>
</feature>
<dbReference type="SMART" id="SM00671">
    <property type="entry name" value="SEL1"/>
    <property type="match status" value="6"/>
</dbReference>
<dbReference type="InParanoid" id="A5DHW2"/>
<dbReference type="AlphaFoldDB" id="A5DHW2"/>
<dbReference type="eggNOG" id="KOG1550">
    <property type="taxonomic scope" value="Eukaryota"/>
</dbReference>
<dbReference type="InterPro" id="IPR050767">
    <property type="entry name" value="Sel1_AlgK"/>
</dbReference>
<keyword evidence="3" id="KW-1133">Transmembrane helix</keyword>
<comment type="similarity">
    <text evidence="1">Belongs to the sel-1 family.</text>
</comment>
<reference evidence="5 6" key="1">
    <citation type="journal article" date="2009" name="Nature">
        <title>Evolution of pathogenicity and sexual reproduction in eight Candida genomes.</title>
        <authorList>
            <person name="Butler G."/>
            <person name="Rasmussen M.D."/>
            <person name="Lin M.F."/>
            <person name="Santos M.A."/>
            <person name="Sakthikumar S."/>
            <person name="Munro C.A."/>
            <person name="Rheinbay E."/>
            <person name="Grabherr M."/>
            <person name="Forche A."/>
            <person name="Reedy J.L."/>
            <person name="Agrafioti I."/>
            <person name="Arnaud M.B."/>
            <person name="Bates S."/>
            <person name="Brown A.J."/>
            <person name="Brunke S."/>
            <person name="Costanzo M.C."/>
            <person name="Fitzpatrick D.A."/>
            <person name="de Groot P.W."/>
            <person name="Harris D."/>
            <person name="Hoyer L.L."/>
            <person name="Hube B."/>
            <person name="Klis F.M."/>
            <person name="Kodira C."/>
            <person name="Lennard N."/>
            <person name="Logue M.E."/>
            <person name="Martin R."/>
            <person name="Neiman A.M."/>
            <person name="Nikolaou E."/>
            <person name="Quail M.A."/>
            <person name="Quinn J."/>
            <person name="Santos M.C."/>
            <person name="Schmitzberger F.F."/>
            <person name="Sherlock G."/>
            <person name="Shah P."/>
            <person name="Silverstein K.A."/>
            <person name="Skrzypek M.S."/>
            <person name="Soll D."/>
            <person name="Staggs R."/>
            <person name="Stansfield I."/>
            <person name="Stumpf M.P."/>
            <person name="Sudbery P.E."/>
            <person name="Srikantha T."/>
            <person name="Zeng Q."/>
            <person name="Berman J."/>
            <person name="Berriman M."/>
            <person name="Heitman J."/>
            <person name="Gow N.A."/>
            <person name="Lorenz M.C."/>
            <person name="Birren B.W."/>
            <person name="Kellis M."/>
            <person name="Cuomo C.A."/>
        </authorList>
    </citation>
    <scope>NUCLEOTIDE SEQUENCE [LARGE SCALE GENOMIC DNA]</scope>
    <source>
        <strain evidence="6">ATCC 6260 / CBS 566 / DSM 6381 / JCM 1539 / NBRC 10279 / NRRL Y-324</strain>
    </source>
</reference>
<dbReference type="OMA" id="LLGHWMD"/>
<keyword evidence="3" id="KW-0472">Membrane</keyword>
<accession>A5DHW2</accession>
<keyword evidence="6" id="KW-1185">Reference proteome</keyword>
<dbReference type="RefSeq" id="XP_001485134.2">
    <property type="nucleotide sequence ID" value="XM_001485084.1"/>
</dbReference>
<evidence type="ECO:0008006" key="7">
    <source>
        <dbReference type="Google" id="ProtNLM"/>
    </source>
</evidence>
<dbReference type="Pfam" id="PF08238">
    <property type="entry name" value="Sel1"/>
    <property type="match status" value="7"/>
</dbReference>
<proteinExistence type="inferred from homology"/>
<dbReference type="PANTHER" id="PTHR11102:SF160">
    <property type="entry name" value="ERAD-ASSOCIATED E3 UBIQUITIN-PROTEIN LIGASE COMPONENT HRD3"/>
    <property type="match status" value="1"/>
</dbReference>
<feature type="region of interest" description="Disordered" evidence="2">
    <location>
        <begin position="705"/>
        <end position="730"/>
    </location>
</feature>
<organism evidence="5 6">
    <name type="scientific">Meyerozyma guilliermondii (strain ATCC 6260 / CBS 566 / DSM 6381 / JCM 1539 / NBRC 10279 / NRRL Y-324)</name>
    <name type="common">Yeast</name>
    <name type="synonym">Candida guilliermondii</name>
    <dbReference type="NCBI Taxonomy" id="294746"/>
    <lineage>
        <taxon>Eukaryota</taxon>
        <taxon>Fungi</taxon>
        <taxon>Dikarya</taxon>
        <taxon>Ascomycota</taxon>
        <taxon>Saccharomycotina</taxon>
        <taxon>Pichiomycetes</taxon>
        <taxon>Debaryomycetaceae</taxon>
        <taxon>Meyerozyma</taxon>
    </lineage>
</organism>
<evidence type="ECO:0000256" key="4">
    <source>
        <dbReference type="SAM" id="SignalP"/>
    </source>
</evidence>
<feature type="signal peptide" evidence="4">
    <location>
        <begin position="1"/>
        <end position="18"/>
    </location>
</feature>